<name>A0ABS9LB44_9MICC</name>
<dbReference type="SUPFAM" id="SSF55781">
    <property type="entry name" value="GAF domain-like"/>
    <property type="match status" value="1"/>
</dbReference>
<organism evidence="6 7">
    <name type="scientific">Arthrobacter hankyongi</name>
    <dbReference type="NCBI Taxonomy" id="2904801"/>
    <lineage>
        <taxon>Bacteria</taxon>
        <taxon>Bacillati</taxon>
        <taxon>Actinomycetota</taxon>
        <taxon>Actinomycetes</taxon>
        <taxon>Micrococcales</taxon>
        <taxon>Micrococcaceae</taxon>
        <taxon>Arthrobacter</taxon>
    </lineage>
</organism>
<keyword evidence="1" id="KW-0805">Transcription regulation</keyword>
<proteinExistence type="predicted"/>
<keyword evidence="7" id="KW-1185">Reference proteome</keyword>
<dbReference type="RefSeq" id="WP_237823307.1">
    <property type="nucleotide sequence ID" value="NZ_JAKLTQ010000015.1"/>
</dbReference>
<dbReference type="InterPro" id="IPR036388">
    <property type="entry name" value="WH-like_DNA-bd_sf"/>
</dbReference>
<protein>
    <submittedName>
        <fullName evidence="6">IclR family transcriptional regulator</fullName>
    </submittedName>
</protein>
<reference evidence="6" key="1">
    <citation type="submission" date="2022-01" db="EMBL/GenBank/DDBJ databases">
        <authorList>
            <person name="Jo J.-H."/>
            <person name="Im W.-T."/>
        </authorList>
    </citation>
    <scope>NUCLEOTIDE SEQUENCE</scope>
    <source>
        <strain evidence="6">I2-34</strain>
    </source>
</reference>
<evidence type="ECO:0000256" key="2">
    <source>
        <dbReference type="ARBA" id="ARBA00023125"/>
    </source>
</evidence>
<dbReference type="Gene3D" id="3.30.450.40">
    <property type="match status" value="1"/>
</dbReference>
<evidence type="ECO:0000256" key="3">
    <source>
        <dbReference type="ARBA" id="ARBA00023163"/>
    </source>
</evidence>
<evidence type="ECO:0000313" key="7">
    <source>
        <dbReference type="Proteomes" id="UP001165368"/>
    </source>
</evidence>
<sequence length="254" mass="26752">MPLSHVEAGDEYTIASLDLGLHALTLLLARDRTTVGELAAMLGTGRSRAHRVLRTLEARGFVAPSASGRGFVAGPAVLRLSAPGGTAVRTRFELRPTIERVRTLTGEDVHTCVLVGDQVLVVDGRRSHRTPSIGLRVGMMVPAHAMAGGKLLLSHLDDGQVLGLMPPSLARHGPNTITDRSSLICELAATRARGFAVASQESERGVDSVAVLLGGGTWRDRIALVVSCPTDRGGPGRLTTLGEQVLAALQEGQR</sequence>
<comment type="caution">
    <text evidence="6">The sequence shown here is derived from an EMBL/GenBank/DDBJ whole genome shotgun (WGS) entry which is preliminary data.</text>
</comment>
<accession>A0ABS9LB44</accession>
<dbReference type="InterPro" id="IPR005471">
    <property type="entry name" value="Tscrpt_reg_IclR_N"/>
</dbReference>
<dbReference type="PANTHER" id="PTHR30136">
    <property type="entry name" value="HELIX-TURN-HELIX TRANSCRIPTIONAL REGULATOR, ICLR FAMILY"/>
    <property type="match status" value="1"/>
</dbReference>
<dbReference type="EMBL" id="JAKLTQ010000015">
    <property type="protein sequence ID" value="MCG2623684.1"/>
    <property type="molecule type" value="Genomic_DNA"/>
</dbReference>
<dbReference type="PROSITE" id="PS51077">
    <property type="entry name" value="HTH_ICLR"/>
    <property type="match status" value="1"/>
</dbReference>
<dbReference type="InterPro" id="IPR014757">
    <property type="entry name" value="Tscrpt_reg_IclR_C"/>
</dbReference>
<evidence type="ECO:0000259" key="5">
    <source>
        <dbReference type="PROSITE" id="PS51078"/>
    </source>
</evidence>
<dbReference type="Gene3D" id="1.10.10.10">
    <property type="entry name" value="Winged helix-like DNA-binding domain superfamily/Winged helix DNA-binding domain"/>
    <property type="match status" value="1"/>
</dbReference>
<dbReference type="InterPro" id="IPR050707">
    <property type="entry name" value="HTH_MetabolicPath_Reg"/>
</dbReference>
<dbReference type="SUPFAM" id="SSF46785">
    <property type="entry name" value="Winged helix' DNA-binding domain"/>
    <property type="match status" value="1"/>
</dbReference>
<keyword evidence="3" id="KW-0804">Transcription</keyword>
<dbReference type="PANTHER" id="PTHR30136:SF24">
    <property type="entry name" value="HTH-TYPE TRANSCRIPTIONAL REPRESSOR ALLR"/>
    <property type="match status" value="1"/>
</dbReference>
<dbReference type="InterPro" id="IPR029016">
    <property type="entry name" value="GAF-like_dom_sf"/>
</dbReference>
<evidence type="ECO:0000313" key="6">
    <source>
        <dbReference type="EMBL" id="MCG2623684.1"/>
    </source>
</evidence>
<dbReference type="Pfam" id="PF01614">
    <property type="entry name" value="IclR_C"/>
    <property type="match status" value="1"/>
</dbReference>
<evidence type="ECO:0000256" key="1">
    <source>
        <dbReference type="ARBA" id="ARBA00023015"/>
    </source>
</evidence>
<feature type="domain" description="IclR-ED" evidence="5">
    <location>
        <begin position="76"/>
        <end position="254"/>
    </location>
</feature>
<dbReference type="PROSITE" id="PS51078">
    <property type="entry name" value="ICLR_ED"/>
    <property type="match status" value="1"/>
</dbReference>
<dbReference type="Pfam" id="PF09339">
    <property type="entry name" value="HTH_IclR"/>
    <property type="match status" value="1"/>
</dbReference>
<gene>
    <name evidence="6" type="ORF">LVY72_17460</name>
</gene>
<keyword evidence="2" id="KW-0238">DNA-binding</keyword>
<evidence type="ECO:0000259" key="4">
    <source>
        <dbReference type="PROSITE" id="PS51077"/>
    </source>
</evidence>
<feature type="domain" description="HTH iclR-type" evidence="4">
    <location>
        <begin position="14"/>
        <end position="75"/>
    </location>
</feature>
<dbReference type="Proteomes" id="UP001165368">
    <property type="component" value="Unassembled WGS sequence"/>
</dbReference>
<dbReference type="InterPro" id="IPR036390">
    <property type="entry name" value="WH_DNA-bd_sf"/>
</dbReference>